<feature type="transmembrane region" description="Helical" evidence="5">
    <location>
        <begin position="12"/>
        <end position="33"/>
    </location>
</feature>
<dbReference type="PANTHER" id="PTHR21576:SF96">
    <property type="entry name" value="OS04G0388700 PROTEIN"/>
    <property type="match status" value="1"/>
</dbReference>
<keyword evidence="4 5" id="KW-0472">Membrane</keyword>
<dbReference type="EMBL" id="GBRH01218039">
    <property type="protein sequence ID" value="JAD79856.1"/>
    <property type="molecule type" value="Transcribed_RNA"/>
</dbReference>
<evidence type="ECO:0000256" key="4">
    <source>
        <dbReference type="ARBA" id="ARBA00023136"/>
    </source>
</evidence>
<reference evidence="6" key="2">
    <citation type="journal article" date="2015" name="Data Brief">
        <title>Shoot transcriptome of the giant reed, Arundo donax.</title>
        <authorList>
            <person name="Barrero R.A."/>
            <person name="Guerrero F.D."/>
            <person name="Moolhuijzen P."/>
            <person name="Goolsby J.A."/>
            <person name="Tidwell J."/>
            <person name="Bellgard S.E."/>
            <person name="Bellgard M.I."/>
        </authorList>
    </citation>
    <scope>NUCLEOTIDE SEQUENCE</scope>
    <source>
        <tissue evidence="6">Shoot tissue taken approximately 20 cm above the soil surface</tissue>
    </source>
</reference>
<dbReference type="InterPro" id="IPR036259">
    <property type="entry name" value="MFS_trans_sf"/>
</dbReference>
<proteinExistence type="predicted"/>
<evidence type="ECO:0000313" key="6">
    <source>
        <dbReference type="EMBL" id="JAD79856.1"/>
    </source>
</evidence>
<name>A0A0A9CW63_ARUDO</name>
<dbReference type="GO" id="GO:0016020">
    <property type="term" value="C:membrane"/>
    <property type="evidence" value="ECO:0007669"/>
    <property type="project" value="UniProtKB-SubCell"/>
</dbReference>
<keyword evidence="2 5" id="KW-0812">Transmembrane</keyword>
<dbReference type="SUPFAM" id="SSF103473">
    <property type="entry name" value="MFS general substrate transporter"/>
    <property type="match status" value="1"/>
</dbReference>
<feature type="transmembrane region" description="Helical" evidence="5">
    <location>
        <begin position="39"/>
        <end position="63"/>
    </location>
</feature>
<reference evidence="6" key="1">
    <citation type="submission" date="2014-09" db="EMBL/GenBank/DDBJ databases">
        <authorList>
            <person name="Magalhaes I.L.F."/>
            <person name="Oliveira U."/>
            <person name="Santos F.R."/>
            <person name="Vidigal T.H.D.A."/>
            <person name="Brescovit A.D."/>
            <person name="Santos A.J."/>
        </authorList>
    </citation>
    <scope>NUCLEOTIDE SEQUENCE</scope>
    <source>
        <tissue evidence="6">Shoot tissue taken approximately 20 cm above the soil surface</tissue>
    </source>
</reference>
<keyword evidence="3 5" id="KW-1133">Transmembrane helix</keyword>
<dbReference type="PANTHER" id="PTHR21576">
    <property type="entry name" value="UNCHARACTERIZED NODULIN-LIKE PROTEIN"/>
    <property type="match status" value="1"/>
</dbReference>
<feature type="transmembrane region" description="Helical" evidence="5">
    <location>
        <begin position="75"/>
        <end position="95"/>
    </location>
</feature>
<evidence type="ECO:0000256" key="5">
    <source>
        <dbReference type="SAM" id="Phobius"/>
    </source>
</evidence>
<evidence type="ECO:0000256" key="1">
    <source>
        <dbReference type="ARBA" id="ARBA00004141"/>
    </source>
</evidence>
<feature type="transmembrane region" description="Helical" evidence="5">
    <location>
        <begin position="140"/>
        <end position="162"/>
    </location>
</feature>
<dbReference type="AlphaFoldDB" id="A0A0A9CW63"/>
<sequence length="178" mass="19181">MNQAVGFKDVHIFVSLTSISLVMLEVATSLRLLPVAWPGTMYMGTFLVGLGYGAQRGIVLAAVSELFGAKHFGAMYSFLTVVNPRGSLIFSGLIASNLYDYEAEKQAHHHQSSALLSPTLLHNMGFLANGPLKCEGAVCFLVSSLIMSAFCVVGAGLSLIVVHRTKRFCAQPYHSVRT</sequence>
<evidence type="ECO:0000256" key="3">
    <source>
        <dbReference type="ARBA" id="ARBA00022989"/>
    </source>
</evidence>
<evidence type="ECO:0000256" key="2">
    <source>
        <dbReference type="ARBA" id="ARBA00022692"/>
    </source>
</evidence>
<accession>A0A0A9CW63</accession>
<protein>
    <recommendedName>
        <fullName evidence="7">Nodulin-like domain-containing protein</fullName>
    </recommendedName>
</protein>
<evidence type="ECO:0008006" key="7">
    <source>
        <dbReference type="Google" id="ProtNLM"/>
    </source>
</evidence>
<organism evidence="6">
    <name type="scientific">Arundo donax</name>
    <name type="common">Giant reed</name>
    <name type="synonym">Donax arundinaceus</name>
    <dbReference type="NCBI Taxonomy" id="35708"/>
    <lineage>
        <taxon>Eukaryota</taxon>
        <taxon>Viridiplantae</taxon>
        <taxon>Streptophyta</taxon>
        <taxon>Embryophyta</taxon>
        <taxon>Tracheophyta</taxon>
        <taxon>Spermatophyta</taxon>
        <taxon>Magnoliopsida</taxon>
        <taxon>Liliopsida</taxon>
        <taxon>Poales</taxon>
        <taxon>Poaceae</taxon>
        <taxon>PACMAD clade</taxon>
        <taxon>Arundinoideae</taxon>
        <taxon>Arundineae</taxon>
        <taxon>Arundo</taxon>
    </lineage>
</organism>
<comment type="subcellular location">
    <subcellularLocation>
        <location evidence="1">Membrane</location>
        <topology evidence="1">Multi-pass membrane protein</topology>
    </subcellularLocation>
</comment>